<evidence type="ECO:0000313" key="10">
    <source>
        <dbReference type="Proteomes" id="UP000541444"/>
    </source>
</evidence>
<dbReference type="Pfam" id="PF00924">
    <property type="entry name" value="MS_channel_2nd"/>
    <property type="match status" value="1"/>
</dbReference>
<keyword evidence="5 7" id="KW-1133">Transmembrane helix</keyword>
<dbReference type="GO" id="GO:0005886">
    <property type="term" value="C:plasma membrane"/>
    <property type="evidence" value="ECO:0007669"/>
    <property type="project" value="TreeGrafter"/>
</dbReference>
<dbReference type="InterPro" id="IPR010920">
    <property type="entry name" value="LSM_dom_sf"/>
</dbReference>
<evidence type="ECO:0000256" key="2">
    <source>
        <dbReference type="ARBA" id="ARBA00008017"/>
    </source>
</evidence>
<dbReference type="GO" id="GO:0050982">
    <property type="term" value="P:detection of mechanical stimulus"/>
    <property type="evidence" value="ECO:0007669"/>
    <property type="project" value="TreeGrafter"/>
</dbReference>
<evidence type="ECO:0000259" key="8">
    <source>
        <dbReference type="Pfam" id="PF00924"/>
    </source>
</evidence>
<sequence length="264" mass="30208">MMVFVFSFQVNVYLERKSLAYSLNDTKTAIKQLNKLATAITVVVIIIVWLLLMGVATTEVLLFISSQMLLVVFVFGNTAKVVFEAIIFVFVMHPFDVGDRCVIDGVQMIVEEMNILTTVFLRYDNEKIYYPNAVLATRYISNFYRSPFMGDAVEFSIDVSTTMETIGAMKARLKTYIEAKPQHWNPNHSVVVKEIVDVNKMHMALYMTHTMNHQNMGEKTNRRSDLVFELKKIFEDLTIKYHLLPQEVQLSNPAASTPRTGGRI</sequence>
<dbReference type="EMBL" id="JACGCM010001281">
    <property type="protein sequence ID" value="KAF6157119.1"/>
    <property type="molecule type" value="Genomic_DNA"/>
</dbReference>
<dbReference type="Gene3D" id="2.30.30.60">
    <property type="match status" value="1"/>
</dbReference>
<evidence type="ECO:0000256" key="6">
    <source>
        <dbReference type="ARBA" id="ARBA00023136"/>
    </source>
</evidence>
<protein>
    <recommendedName>
        <fullName evidence="8">Mechanosensitive ion channel MscS domain-containing protein</fullName>
    </recommendedName>
</protein>
<comment type="similarity">
    <text evidence="2">Belongs to the MscS (TC 1.A.23) family.</text>
</comment>
<evidence type="ECO:0000256" key="1">
    <source>
        <dbReference type="ARBA" id="ARBA00004141"/>
    </source>
</evidence>
<dbReference type="AlphaFoldDB" id="A0A7J7MQB3"/>
<dbReference type="Proteomes" id="UP000541444">
    <property type="component" value="Unassembled WGS sequence"/>
</dbReference>
<keyword evidence="3" id="KW-0813">Transport</keyword>
<dbReference type="GO" id="GO:0008381">
    <property type="term" value="F:mechanosensitive monoatomic ion channel activity"/>
    <property type="evidence" value="ECO:0007669"/>
    <property type="project" value="TreeGrafter"/>
</dbReference>
<keyword evidence="10" id="KW-1185">Reference proteome</keyword>
<dbReference type="InterPro" id="IPR006685">
    <property type="entry name" value="MscS_channel_2nd"/>
</dbReference>
<name>A0A7J7MQB3_9MAGN</name>
<keyword evidence="6 7" id="KW-0472">Membrane</keyword>
<evidence type="ECO:0000256" key="4">
    <source>
        <dbReference type="ARBA" id="ARBA00022692"/>
    </source>
</evidence>
<dbReference type="SUPFAM" id="SSF50182">
    <property type="entry name" value="Sm-like ribonucleoproteins"/>
    <property type="match status" value="1"/>
</dbReference>
<dbReference type="PANTHER" id="PTHR31618">
    <property type="entry name" value="MECHANOSENSITIVE ION CHANNEL PROTEIN 5"/>
    <property type="match status" value="1"/>
</dbReference>
<reference evidence="9 10" key="1">
    <citation type="journal article" date="2020" name="IScience">
        <title>Genome Sequencing of the Endangered Kingdonia uniflora (Circaeasteraceae, Ranunculales) Reveals Potential Mechanisms of Evolutionary Specialization.</title>
        <authorList>
            <person name="Sun Y."/>
            <person name="Deng T."/>
            <person name="Zhang A."/>
            <person name="Moore M.J."/>
            <person name="Landis J.B."/>
            <person name="Lin N."/>
            <person name="Zhang H."/>
            <person name="Zhang X."/>
            <person name="Huang J."/>
            <person name="Zhang X."/>
            <person name="Sun H."/>
            <person name="Wang H."/>
        </authorList>
    </citation>
    <scope>NUCLEOTIDE SEQUENCE [LARGE SCALE GENOMIC DNA]</scope>
    <source>
        <strain evidence="9">TB1705</strain>
        <tissue evidence="9">Leaf</tissue>
    </source>
</reference>
<dbReference type="InterPro" id="IPR023408">
    <property type="entry name" value="MscS_beta-dom_sf"/>
</dbReference>
<evidence type="ECO:0000256" key="7">
    <source>
        <dbReference type="SAM" id="Phobius"/>
    </source>
</evidence>
<comment type="caution">
    <text evidence="9">The sequence shown here is derived from an EMBL/GenBank/DDBJ whole genome shotgun (WGS) entry which is preliminary data.</text>
</comment>
<dbReference type="FunFam" id="2.30.30.60:FF:000003">
    <property type="entry name" value="Predicted mechanosensitive ion channel"/>
    <property type="match status" value="1"/>
</dbReference>
<dbReference type="OrthoDB" id="544685at2759"/>
<feature type="domain" description="Mechanosensitive ion channel MscS" evidence="8">
    <location>
        <begin position="87"/>
        <end position="143"/>
    </location>
</feature>
<dbReference type="GO" id="GO:0006820">
    <property type="term" value="P:monoatomic anion transport"/>
    <property type="evidence" value="ECO:0007669"/>
    <property type="project" value="TreeGrafter"/>
</dbReference>
<comment type="subcellular location">
    <subcellularLocation>
        <location evidence="1">Membrane</location>
        <topology evidence="1">Multi-pass membrane protein</topology>
    </subcellularLocation>
</comment>
<accession>A0A7J7MQB3</accession>
<evidence type="ECO:0000256" key="5">
    <source>
        <dbReference type="ARBA" id="ARBA00022989"/>
    </source>
</evidence>
<evidence type="ECO:0000313" key="9">
    <source>
        <dbReference type="EMBL" id="KAF6157119.1"/>
    </source>
</evidence>
<organism evidence="9 10">
    <name type="scientific">Kingdonia uniflora</name>
    <dbReference type="NCBI Taxonomy" id="39325"/>
    <lineage>
        <taxon>Eukaryota</taxon>
        <taxon>Viridiplantae</taxon>
        <taxon>Streptophyta</taxon>
        <taxon>Embryophyta</taxon>
        <taxon>Tracheophyta</taxon>
        <taxon>Spermatophyta</taxon>
        <taxon>Magnoliopsida</taxon>
        <taxon>Ranunculales</taxon>
        <taxon>Circaeasteraceae</taxon>
        <taxon>Kingdonia</taxon>
    </lineage>
</organism>
<proteinExistence type="inferred from homology"/>
<dbReference type="PANTHER" id="PTHR31618:SF7">
    <property type="entry name" value="MECHANOSENSITIVE ION CHANNEL PROTEIN"/>
    <property type="match status" value="1"/>
</dbReference>
<evidence type="ECO:0000256" key="3">
    <source>
        <dbReference type="ARBA" id="ARBA00022448"/>
    </source>
</evidence>
<gene>
    <name evidence="9" type="ORF">GIB67_041580</name>
</gene>
<feature type="transmembrane region" description="Helical" evidence="7">
    <location>
        <begin position="68"/>
        <end position="91"/>
    </location>
</feature>
<feature type="transmembrane region" description="Helical" evidence="7">
    <location>
        <begin position="36"/>
        <end position="56"/>
    </location>
</feature>
<dbReference type="InterPro" id="IPR016688">
    <property type="entry name" value="MscS-like_plants/fungi"/>
</dbReference>
<keyword evidence="4 7" id="KW-0812">Transmembrane</keyword>